<proteinExistence type="predicted"/>
<sequence length="85" mass="9524">MVGSRTATALVVGAASLAASVLLYYHTGSLLFFLVVPFVPFLFSDRKPETGRGEKPVFECSRCDFSTRNPDFEYCPYDGSRLYER</sequence>
<keyword evidence="3" id="KW-1185">Reference proteome</keyword>
<accession>A0A9R1D6A2</accession>
<protein>
    <submittedName>
        <fullName evidence="2">Uncharacterized protein</fullName>
    </submittedName>
</protein>
<gene>
    <name evidence="2" type="ORF">KM295_04665</name>
</gene>
<dbReference type="AlphaFoldDB" id="A0A9R1D6A2"/>
<reference evidence="2" key="1">
    <citation type="journal article" date="2023" name="Front. Microbiol.">
        <title>Genomic-based phylogenetic and metabolic analyses of the genus Natronomonas, and description of Natronomonas aquatica sp. nov.</title>
        <authorList>
            <person name="Garcia-Roldan A."/>
            <person name="Duran-Viseras A."/>
            <person name="de la Haba R.R."/>
            <person name="Corral P."/>
            <person name="Sanchez-Porro C."/>
            <person name="Ventosa A."/>
        </authorList>
    </citation>
    <scope>NUCLEOTIDE SEQUENCE</scope>
    <source>
        <strain evidence="2">F2-12</strain>
    </source>
</reference>
<evidence type="ECO:0000256" key="1">
    <source>
        <dbReference type="SAM" id="Phobius"/>
    </source>
</evidence>
<dbReference type="Proteomes" id="UP001139494">
    <property type="component" value="Unassembled WGS sequence"/>
</dbReference>
<organism evidence="2 3">
    <name type="scientific">Natronomonas aquatica</name>
    <dbReference type="NCBI Taxonomy" id="2841590"/>
    <lineage>
        <taxon>Archaea</taxon>
        <taxon>Methanobacteriati</taxon>
        <taxon>Methanobacteriota</taxon>
        <taxon>Stenosarchaea group</taxon>
        <taxon>Halobacteria</taxon>
        <taxon>Halobacteriales</taxon>
        <taxon>Natronomonadaceae</taxon>
        <taxon>Natronomonas</taxon>
    </lineage>
</organism>
<dbReference type="RefSeq" id="WP_256028734.1">
    <property type="nucleotide sequence ID" value="NZ_JAHLKM010000003.1"/>
</dbReference>
<evidence type="ECO:0000313" key="2">
    <source>
        <dbReference type="EMBL" id="MCQ4332797.1"/>
    </source>
</evidence>
<name>A0A9R1D6A2_9EURY</name>
<evidence type="ECO:0000313" key="3">
    <source>
        <dbReference type="Proteomes" id="UP001139494"/>
    </source>
</evidence>
<comment type="caution">
    <text evidence="2">The sequence shown here is derived from an EMBL/GenBank/DDBJ whole genome shotgun (WGS) entry which is preliminary data.</text>
</comment>
<dbReference type="EMBL" id="JAHLKM010000003">
    <property type="protein sequence ID" value="MCQ4332797.1"/>
    <property type="molecule type" value="Genomic_DNA"/>
</dbReference>
<keyword evidence="1" id="KW-0472">Membrane</keyword>
<keyword evidence="1" id="KW-0812">Transmembrane</keyword>
<feature type="transmembrane region" description="Helical" evidence="1">
    <location>
        <begin position="28"/>
        <end position="44"/>
    </location>
</feature>
<keyword evidence="1" id="KW-1133">Transmembrane helix</keyword>